<dbReference type="GO" id="GO:0060271">
    <property type="term" value="P:cilium assembly"/>
    <property type="evidence" value="ECO:0007669"/>
    <property type="project" value="TreeGrafter"/>
</dbReference>
<dbReference type="HOGENOM" id="CLU_002054_0_0_1"/>
<feature type="domain" description="CFAP47-like immunoglobulin-like" evidence="2">
    <location>
        <begin position="914"/>
        <end position="1049"/>
    </location>
</feature>
<dbReference type="RefSeq" id="XP_009064448.1">
    <property type="nucleotide sequence ID" value="XM_009066200.1"/>
</dbReference>
<gene>
    <name evidence="3" type="ORF">LOTGIDRAFT_196276</name>
</gene>
<dbReference type="EMBL" id="KB203382">
    <property type="protein sequence ID" value="ESO84826.1"/>
    <property type="molecule type" value="Genomic_DNA"/>
</dbReference>
<evidence type="ECO:0000256" key="1">
    <source>
        <dbReference type="SAM" id="MobiDB-lite"/>
    </source>
</evidence>
<sequence length="1206" mass="133261">MIVKVESPCYELERINLNVSNPFNDGGEFKIILLETRGDQLDPNQSIPASVLLRTKERKKKRVKSKTNHGQNRPDTPPTPPPPIITDTEEFSKQNNTDSAQLLSAFSLPVKSVYLGPGQTAEVEVDFLPFFTGDRQCSVVFLNDDIGEFLYSIEAKATLPLPSPLPFIPNQHTVRVSSAVITGHSRGSRRGSIGSEDNVVFWKCDSGQTLKETLLIPVTNMAKERALILAAQQRMSDLEIQRRSATGTLTSSSVAVKTVKMLSTSQNLKKTKSKLNQLTKYSVEVDSEFYKVPSHVSMPSPLDARAHSAPSNTRIPHGMRLDDGIVELPIVFKAGAAGHYPAQITLRSTDDIRVYQLECTVNPDGSMAELELSVPVNQSVTQHIPIVNMTNHDWPLRAEIIGEGFSGPKSHLAKAYQTAQYPLVFKPLYETNVEGKLILSNIEDGTDHVFVLQGKPEKPLAEDHLKIECEARKSIVFNIQVPNATKKRQTFYIESDIEFTSGNDSITVLPAQTGSYDLVVSPTRRGTYKGVIAFTASKHPQIEVDSDGDEVPADPNDSVYNGHRIWYSVEINVAPPPPERTLDITCNCRKKMMVDIIVKNPTSLQIELEAEIMGRDLSGPSTIALSGGEKDVYTLTFEPSHVGKRKGSVIFYGEAVGEFWYELNCISEPPEPQILQHQECELGRWTKLMISLDNPTKESLELIPFISNTNNFSLEVDNEQPINLPSYSKIEVPLHFMPSTLGNGSHTTKVSFTSKQFGEWVFEASGIGLIPSPQDPVSVYTAAGSNTTLIIPFRNPMDQTVLADVILTDEDENKDDGKNSPFCLLLKHNTGLRLPPKATLDIPISFAPGEMKKYQSLCTVVVRRDDGEKWNYVPKSESGVPEKQSGEDLHVIKWYFPIHGIPESRPVRDSLAPLVECRAREKIQQRLEVTLAGVAPSSAGPNRRMKTRAITPKNKEPTIPDGIVVGETLAVTNEFMYEIKFGDSSDAKALKASVDLSLVRQHRDKETGLVVLVFNVIFNPFKALNCDVQLHVQAATGGLWKFPLKFKSTEPPTDDTIQIEATGLNKPSSVGFRLSSRTTEPVPYTAYFTAGSDPEITVSPEGGELLPSDTDGTHFVINFLPAVYGKVYTAKLVIQTSDMQWSYNIRGVLPEYSPPRGTSSRPMAGPHPDPRYRGQPVNYVQDNIQLLTTAVSSPIKGAKLVLPRVL</sequence>
<dbReference type="Pfam" id="PF26579">
    <property type="entry name" value="Ig_CFAP47"/>
    <property type="match status" value="1"/>
</dbReference>
<dbReference type="InterPro" id="IPR058952">
    <property type="entry name" value="Ig_CFAP47"/>
</dbReference>
<evidence type="ECO:0000313" key="3">
    <source>
        <dbReference type="EMBL" id="ESO84826.1"/>
    </source>
</evidence>
<dbReference type="GO" id="GO:0005929">
    <property type="term" value="C:cilium"/>
    <property type="evidence" value="ECO:0007669"/>
    <property type="project" value="TreeGrafter"/>
</dbReference>
<dbReference type="PANTHER" id="PTHR45912:SF3">
    <property type="entry name" value="CILIA- AND FLAGELLA-ASSOCIATED PROTEIN 47"/>
    <property type="match status" value="1"/>
</dbReference>
<dbReference type="CTD" id="20245182"/>
<dbReference type="GeneID" id="20245182"/>
<dbReference type="KEGG" id="lgi:LOTGIDRAFT_196276"/>
<feature type="compositionally biased region" description="Basic residues" evidence="1">
    <location>
        <begin position="57"/>
        <end position="67"/>
    </location>
</feature>
<dbReference type="AlphaFoldDB" id="V3ZV69"/>
<organism evidence="3 4">
    <name type="scientific">Lottia gigantea</name>
    <name type="common">Giant owl limpet</name>
    <dbReference type="NCBI Taxonomy" id="225164"/>
    <lineage>
        <taxon>Eukaryota</taxon>
        <taxon>Metazoa</taxon>
        <taxon>Spiralia</taxon>
        <taxon>Lophotrochozoa</taxon>
        <taxon>Mollusca</taxon>
        <taxon>Gastropoda</taxon>
        <taxon>Patellogastropoda</taxon>
        <taxon>Lottioidea</taxon>
        <taxon>Lottiidae</taxon>
        <taxon>Lottia</taxon>
    </lineage>
</organism>
<dbReference type="PANTHER" id="PTHR45912">
    <property type="entry name" value="CILIA- AND FLAGELLA-ASSOCIATED PROTEIN 47"/>
    <property type="match status" value="1"/>
</dbReference>
<dbReference type="STRING" id="225164.V3ZV69"/>
<keyword evidence="4" id="KW-1185">Reference proteome</keyword>
<name>V3ZV69_LOTGI</name>
<accession>V3ZV69</accession>
<evidence type="ECO:0000313" key="4">
    <source>
        <dbReference type="Proteomes" id="UP000030746"/>
    </source>
</evidence>
<dbReference type="OMA" id="FAPDSMK"/>
<feature type="region of interest" description="Disordered" evidence="1">
    <location>
        <begin position="1151"/>
        <end position="1176"/>
    </location>
</feature>
<evidence type="ECO:0000259" key="2">
    <source>
        <dbReference type="Pfam" id="PF26579"/>
    </source>
</evidence>
<dbReference type="Proteomes" id="UP000030746">
    <property type="component" value="Unassembled WGS sequence"/>
</dbReference>
<proteinExistence type="predicted"/>
<feature type="compositionally biased region" description="Pro residues" evidence="1">
    <location>
        <begin position="75"/>
        <end position="84"/>
    </location>
</feature>
<dbReference type="OrthoDB" id="10060824at2759"/>
<protein>
    <recommendedName>
        <fullName evidence="2">CFAP47-like immunoglobulin-like domain-containing protein</fullName>
    </recommendedName>
</protein>
<feature type="region of interest" description="Disordered" evidence="1">
    <location>
        <begin position="57"/>
        <end position="86"/>
    </location>
</feature>
<reference evidence="3 4" key="1">
    <citation type="journal article" date="2013" name="Nature">
        <title>Insights into bilaterian evolution from three spiralian genomes.</title>
        <authorList>
            <person name="Simakov O."/>
            <person name="Marletaz F."/>
            <person name="Cho S.J."/>
            <person name="Edsinger-Gonzales E."/>
            <person name="Havlak P."/>
            <person name="Hellsten U."/>
            <person name="Kuo D.H."/>
            <person name="Larsson T."/>
            <person name="Lv J."/>
            <person name="Arendt D."/>
            <person name="Savage R."/>
            <person name="Osoegawa K."/>
            <person name="de Jong P."/>
            <person name="Grimwood J."/>
            <person name="Chapman J.A."/>
            <person name="Shapiro H."/>
            <person name="Aerts A."/>
            <person name="Otillar R.P."/>
            <person name="Terry A.Y."/>
            <person name="Boore J.L."/>
            <person name="Grigoriev I.V."/>
            <person name="Lindberg D.R."/>
            <person name="Seaver E.C."/>
            <person name="Weisblat D.A."/>
            <person name="Putnam N.H."/>
            <person name="Rokhsar D.S."/>
        </authorList>
    </citation>
    <scope>NUCLEOTIDE SEQUENCE [LARGE SCALE GENOMIC DNA]</scope>
</reference>